<proteinExistence type="inferred from homology"/>
<feature type="domain" description="Thiolase C-terminal" evidence="8">
    <location>
        <begin position="272"/>
        <end position="393"/>
    </location>
</feature>
<dbReference type="PANTHER" id="PTHR18919:SF107">
    <property type="entry name" value="ACETYL-COA ACETYLTRANSFERASE, CYTOSOLIC"/>
    <property type="match status" value="1"/>
</dbReference>
<dbReference type="EC" id="2.3.1.9" evidence="2"/>
<dbReference type="InterPro" id="IPR016039">
    <property type="entry name" value="Thiolase-like"/>
</dbReference>
<keyword evidence="10" id="KW-1185">Reference proteome</keyword>
<dbReference type="InterPro" id="IPR020613">
    <property type="entry name" value="Thiolase_CS"/>
</dbReference>
<evidence type="ECO:0000313" key="9">
    <source>
        <dbReference type="EMBL" id="GLC87228.1"/>
    </source>
</evidence>
<organism evidence="9 10">
    <name type="scientific">Lysinibacillus piscis</name>
    <dbReference type="NCBI Taxonomy" id="2518931"/>
    <lineage>
        <taxon>Bacteria</taxon>
        <taxon>Bacillati</taxon>
        <taxon>Bacillota</taxon>
        <taxon>Bacilli</taxon>
        <taxon>Bacillales</taxon>
        <taxon>Bacillaceae</taxon>
        <taxon>Lysinibacillus</taxon>
    </lineage>
</organism>
<comment type="caution">
    <text evidence="9">The sequence shown here is derived from an EMBL/GenBank/DDBJ whole genome shotgun (WGS) entry which is preliminary data.</text>
</comment>
<dbReference type="PROSITE" id="PS00099">
    <property type="entry name" value="THIOLASE_3"/>
    <property type="match status" value="1"/>
</dbReference>
<dbReference type="PROSITE" id="PS00737">
    <property type="entry name" value="THIOLASE_2"/>
    <property type="match status" value="1"/>
</dbReference>
<evidence type="ECO:0000256" key="2">
    <source>
        <dbReference type="ARBA" id="ARBA00012705"/>
    </source>
</evidence>
<keyword evidence="3 6" id="KW-0808">Transferase</keyword>
<dbReference type="PIRSF" id="PIRSF000429">
    <property type="entry name" value="Ac-CoA_Ac_transf"/>
    <property type="match status" value="1"/>
</dbReference>
<dbReference type="PROSITE" id="PS00098">
    <property type="entry name" value="THIOLASE_1"/>
    <property type="match status" value="1"/>
</dbReference>
<dbReference type="PANTHER" id="PTHR18919">
    <property type="entry name" value="ACETYL-COA C-ACYLTRANSFERASE"/>
    <property type="match status" value="1"/>
</dbReference>
<dbReference type="InterPro" id="IPR002155">
    <property type="entry name" value="Thiolase"/>
</dbReference>
<evidence type="ECO:0000256" key="5">
    <source>
        <dbReference type="ARBA" id="ARBA00030755"/>
    </source>
</evidence>
<dbReference type="Pfam" id="PF02803">
    <property type="entry name" value="Thiolase_C"/>
    <property type="match status" value="1"/>
</dbReference>
<reference evidence="9" key="1">
    <citation type="submission" date="2022-08" db="EMBL/GenBank/DDBJ databases">
        <title>Draft genome sequence of Lysinibacillus sp. strain KH24.</title>
        <authorList>
            <person name="Kanbe H."/>
            <person name="Itoh H."/>
        </authorList>
    </citation>
    <scope>NUCLEOTIDE SEQUENCE</scope>
    <source>
        <strain evidence="9">KH24</strain>
    </source>
</reference>
<evidence type="ECO:0000256" key="1">
    <source>
        <dbReference type="ARBA" id="ARBA00010982"/>
    </source>
</evidence>
<evidence type="ECO:0000259" key="8">
    <source>
        <dbReference type="Pfam" id="PF02803"/>
    </source>
</evidence>
<dbReference type="CDD" id="cd00751">
    <property type="entry name" value="thiolase"/>
    <property type="match status" value="1"/>
</dbReference>
<evidence type="ECO:0000256" key="4">
    <source>
        <dbReference type="ARBA" id="ARBA00023315"/>
    </source>
</evidence>
<dbReference type="SUPFAM" id="SSF53901">
    <property type="entry name" value="Thiolase-like"/>
    <property type="match status" value="2"/>
</dbReference>
<dbReference type="InterPro" id="IPR020617">
    <property type="entry name" value="Thiolase_C"/>
</dbReference>
<gene>
    <name evidence="9" type="primary">atoB_1</name>
    <name evidence="9" type="ORF">LYSBPC_03550</name>
</gene>
<dbReference type="InterPro" id="IPR020615">
    <property type="entry name" value="Thiolase_acyl_enz_int_AS"/>
</dbReference>
<dbReference type="InterPro" id="IPR020616">
    <property type="entry name" value="Thiolase_N"/>
</dbReference>
<dbReference type="InterPro" id="IPR020610">
    <property type="entry name" value="Thiolase_AS"/>
</dbReference>
<evidence type="ECO:0000313" key="10">
    <source>
        <dbReference type="Proteomes" id="UP001065593"/>
    </source>
</evidence>
<evidence type="ECO:0000256" key="3">
    <source>
        <dbReference type="ARBA" id="ARBA00022679"/>
    </source>
</evidence>
<evidence type="ECO:0000256" key="6">
    <source>
        <dbReference type="RuleBase" id="RU003557"/>
    </source>
</evidence>
<protein>
    <recommendedName>
        <fullName evidence="2">acetyl-CoA C-acetyltransferase</fullName>
        <ecNumber evidence="2">2.3.1.9</ecNumber>
    </recommendedName>
    <alternativeName>
        <fullName evidence="5">Acetoacetyl-CoA thiolase</fullName>
    </alternativeName>
</protein>
<sequence>MTNEVVIVSAVRTAIGSFQGTLKDVPATTLGSIVIKEALARVGIVGEQVDEVIMGNVLSAGLGQNPARQAAMAAGLPQEVSALTINKVCGSGLKAVHLATQAILAGDADIIVAGGFENMSQAPYLLKTAREGFRMGDQKVVDSMIHDGLWCAFNDYHMGITAENLCDAYHISREEQDAFAARSQQRAEAAIQAGKFDDEIVAVEIPQRKGEPLVFEKDEFPRAGVTVEALGKLRPAFKKDGSVTAANASGINDGAAAVVVMSKAKAEELGIQPMATIAANASAGVDPALMGIGPVAAVKKALTKANTVLADIDLIEANEAFAAQSIAVDRELQFNHDKLNVNGGAIALGHPIGASGARILVTLLHEMAKRDVKIGLATLCIGGGQGVATIVERP</sequence>
<name>A0ABQ5NGI3_9BACI</name>
<dbReference type="NCBIfam" id="TIGR01930">
    <property type="entry name" value="AcCoA-C-Actrans"/>
    <property type="match status" value="1"/>
</dbReference>
<dbReference type="EMBL" id="BRZA01000001">
    <property type="protein sequence ID" value="GLC87228.1"/>
    <property type="molecule type" value="Genomic_DNA"/>
</dbReference>
<feature type="domain" description="Thiolase N-terminal" evidence="7">
    <location>
        <begin position="5"/>
        <end position="263"/>
    </location>
</feature>
<accession>A0ABQ5NGI3</accession>
<dbReference type="RefSeq" id="WP_264986960.1">
    <property type="nucleotide sequence ID" value="NZ_BRZA01000001.1"/>
</dbReference>
<comment type="similarity">
    <text evidence="1 6">Belongs to the thiolase-like superfamily. Thiolase family.</text>
</comment>
<dbReference type="Gene3D" id="3.40.47.10">
    <property type="match status" value="2"/>
</dbReference>
<dbReference type="Proteomes" id="UP001065593">
    <property type="component" value="Unassembled WGS sequence"/>
</dbReference>
<dbReference type="Pfam" id="PF00108">
    <property type="entry name" value="Thiolase_N"/>
    <property type="match status" value="1"/>
</dbReference>
<keyword evidence="4 6" id="KW-0012">Acyltransferase</keyword>
<evidence type="ECO:0000259" key="7">
    <source>
        <dbReference type="Pfam" id="PF00108"/>
    </source>
</evidence>